<gene>
    <name evidence="2" type="ORF">Sangu_2926400</name>
</gene>
<dbReference type="EMBL" id="JACGWK010001785">
    <property type="protein sequence ID" value="KAL0282800.1"/>
    <property type="molecule type" value="Genomic_DNA"/>
</dbReference>
<feature type="signal peptide" evidence="1">
    <location>
        <begin position="1"/>
        <end position="17"/>
    </location>
</feature>
<reference evidence="2" key="2">
    <citation type="journal article" date="2024" name="Plant">
        <title>Genomic evolution and insights into agronomic trait innovations of Sesamum species.</title>
        <authorList>
            <person name="Miao H."/>
            <person name="Wang L."/>
            <person name="Qu L."/>
            <person name="Liu H."/>
            <person name="Sun Y."/>
            <person name="Le M."/>
            <person name="Wang Q."/>
            <person name="Wei S."/>
            <person name="Zheng Y."/>
            <person name="Lin W."/>
            <person name="Duan Y."/>
            <person name="Cao H."/>
            <person name="Xiong S."/>
            <person name="Wang X."/>
            <person name="Wei L."/>
            <person name="Li C."/>
            <person name="Ma Q."/>
            <person name="Ju M."/>
            <person name="Zhao R."/>
            <person name="Li G."/>
            <person name="Mu C."/>
            <person name="Tian Q."/>
            <person name="Mei H."/>
            <person name="Zhang T."/>
            <person name="Gao T."/>
            <person name="Zhang H."/>
        </authorList>
    </citation>
    <scope>NUCLEOTIDE SEQUENCE</scope>
    <source>
        <strain evidence="2">G01</strain>
    </source>
</reference>
<protein>
    <submittedName>
        <fullName evidence="2">Uncharacterized protein</fullName>
    </submittedName>
</protein>
<accession>A0AAW2IKZ8</accession>
<reference evidence="2" key="1">
    <citation type="submission" date="2020-06" db="EMBL/GenBank/DDBJ databases">
        <authorList>
            <person name="Li T."/>
            <person name="Hu X."/>
            <person name="Zhang T."/>
            <person name="Song X."/>
            <person name="Zhang H."/>
            <person name="Dai N."/>
            <person name="Sheng W."/>
            <person name="Hou X."/>
            <person name="Wei L."/>
        </authorList>
    </citation>
    <scope>NUCLEOTIDE SEQUENCE</scope>
    <source>
        <strain evidence="2">G01</strain>
        <tissue evidence="2">Leaf</tissue>
    </source>
</reference>
<proteinExistence type="predicted"/>
<keyword evidence="1" id="KW-0732">Signal</keyword>
<organism evidence="2">
    <name type="scientific">Sesamum angustifolium</name>
    <dbReference type="NCBI Taxonomy" id="2727405"/>
    <lineage>
        <taxon>Eukaryota</taxon>
        <taxon>Viridiplantae</taxon>
        <taxon>Streptophyta</taxon>
        <taxon>Embryophyta</taxon>
        <taxon>Tracheophyta</taxon>
        <taxon>Spermatophyta</taxon>
        <taxon>Magnoliopsida</taxon>
        <taxon>eudicotyledons</taxon>
        <taxon>Gunneridae</taxon>
        <taxon>Pentapetalae</taxon>
        <taxon>asterids</taxon>
        <taxon>lamiids</taxon>
        <taxon>Lamiales</taxon>
        <taxon>Pedaliaceae</taxon>
        <taxon>Sesamum</taxon>
    </lineage>
</organism>
<dbReference type="AlphaFoldDB" id="A0AAW2IKZ8"/>
<feature type="chain" id="PRO_5043340696" evidence="1">
    <location>
        <begin position="18"/>
        <end position="56"/>
    </location>
</feature>
<sequence>MAFALVAAAAALGAANAAALGVEGGPALDCELLCVATLSVSARSLPEQARPGSDSP</sequence>
<evidence type="ECO:0000256" key="1">
    <source>
        <dbReference type="SAM" id="SignalP"/>
    </source>
</evidence>
<evidence type="ECO:0000313" key="2">
    <source>
        <dbReference type="EMBL" id="KAL0282800.1"/>
    </source>
</evidence>
<comment type="caution">
    <text evidence="2">The sequence shown here is derived from an EMBL/GenBank/DDBJ whole genome shotgun (WGS) entry which is preliminary data.</text>
</comment>
<name>A0AAW2IKZ8_9LAMI</name>